<keyword evidence="1" id="KW-0472">Membrane</keyword>
<sequence length="329" mass="35495">MPPLPPFEVIRDQIVYLILPALLGGGLIPLVGIKWPALAKAALPVGILAGFAFPNLFEQRLDWWLDQSGQWLLFEHSWYSLFPATAMCLIVGALTTFIAERFSGRAFMGWVALGLNVAALLFAGWWLAPGDLTWNEMLIPRQVAAGILGITMISIALLLTTVWQAALAGKAWMLLAFLWGLASVTVMIHAHSLIFTELAIAMSCALFAAGIVPAFQMKKSSENCDLAGATHESFREKFSVLGSSIGCWTGPAVFYPALTLGAATNTYSELPLLTFFASGIMPLSLAIFLIPALWPKCPHRRLIYVTVVLALPGILAIILAVSNESIGVG</sequence>
<dbReference type="RefSeq" id="WP_131818426.1">
    <property type="nucleotide sequence ID" value="NZ_LYDR01000150.1"/>
</dbReference>
<evidence type="ECO:0000313" key="3">
    <source>
        <dbReference type="Proteomes" id="UP000094828"/>
    </source>
</evidence>
<keyword evidence="1" id="KW-1133">Transmembrane helix</keyword>
<feature type="transmembrane region" description="Helical" evidence="1">
    <location>
        <begin position="198"/>
        <end position="217"/>
    </location>
</feature>
<feature type="transmembrane region" description="Helical" evidence="1">
    <location>
        <begin position="106"/>
        <end position="127"/>
    </location>
</feature>
<organism evidence="2 3">
    <name type="scientific">Planctopirus hydrillae</name>
    <dbReference type="NCBI Taxonomy" id="1841610"/>
    <lineage>
        <taxon>Bacteria</taxon>
        <taxon>Pseudomonadati</taxon>
        <taxon>Planctomycetota</taxon>
        <taxon>Planctomycetia</taxon>
        <taxon>Planctomycetales</taxon>
        <taxon>Planctomycetaceae</taxon>
        <taxon>Planctopirus</taxon>
    </lineage>
</organism>
<accession>A0A1C3E6S4</accession>
<feature type="transmembrane region" description="Helical" evidence="1">
    <location>
        <begin position="77"/>
        <end position="99"/>
    </location>
</feature>
<gene>
    <name evidence="2" type="ORF">A6X21_10695</name>
</gene>
<proteinExistence type="predicted"/>
<evidence type="ECO:0000256" key="1">
    <source>
        <dbReference type="SAM" id="Phobius"/>
    </source>
</evidence>
<name>A0A1C3E6S4_9PLAN</name>
<feature type="transmembrane region" description="Helical" evidence="1">
    <location>
        <begin position="139"/>
        <end position="159"/>
    </location>
</feature>
<keyword evidence="1" id="KW-0812">Transmembrane</keyword>
<feature type="transmembrane region" description="Helical" evidence="1">
    <location>
        <begin position="171"/>
        <end position="192"/>
    </location>
</feature>
<dbReference type="EMBL" id="LYDR01000150">
    <property type="protein sequence ID" value="ODA28950.1"/>
    <property type="molecule type" value="Genomic_DNA"/>
</dbReference>
<feature type="transmembrane region" description="Helical" evidence="1">
    <location>
        <begin position="38"/>
        <end position="57"/>
    </location>
</feature>
<dbReference type="OrthoDB" id="209845at2"/>
<feature type="transmembrane region" description="Helical" evidence="1">
    <location>
        <begin position="302"/>
        <end position="321"/>
    </location>
</feature>
<comment type="caution">
    <text evidence="2">The sequence shown here is derived from an EMBL/GenBank/DDBJ whole genome shotgun (WGS) entry which is preliminary data.</text>
</comment>
<feature type="transmembrane region" description="Helical" evidence="1">
    <location>
        <begin position="270"/>
        <end position="290"/>
    </location>
</feature>
<dbReference type="STRING" id="1841610.A6X21_10695"/>
<dbReference type="Proteomes" id="UP000094828">
    <property type="component" value="Unassembled WGS sequence"/>
</dbReference>
<reference evidence="2 3" key="1">
    <citation type="submission" date="2016-05" db="EMBL/GenBank/DDBJ databases">
        <title>Genomic and physiological characterization of Planctopirus sp. isolated from fresh water lake.</title>
        <authorList>
            <person name="Subhash Y."/>
            <person name="Ramana C."/>
        </authorList>
    </citation>
    <scope>NUCLEOTIDE SEQUENCE [LARGE SCALE GENOMIC DNA]</scope>
    <source>
        <strain evidence="2 3">JC280</strain>
    </source>
</reference>
<feature type="transmembrane region" description="Helical" evidence="1">
    <location>
        <begin position="14"/>
        <end position="31"/>
    </location>
</feature>
<evidence type="ECO:0000313" key="2">
    <source>
        <dbReference type="EMBL" id="ODA28950.1"/>
    </source>
</evidence>
<dbReference type="AlphaFoldDB" id="A0A1C3E6S4"/>
<feature type="transmembrane region" description="Helical" evidence="1">
    <location>
        <begin position="238"/>
        <end position="258"/>
    </location>
</feature>
<protein>
    <submittedName>
        <fullName evidence="2">Uncharacterized protein</fullName>
    </submittedName>
</protein>
<keyword evidence="3" id="KW-1185">Reference proteome</keyword>